<protein>
    <submittedName>
        <fullName evidence="1">UDP-glycosyltransferase 91C1-like</fullName>
    </submittedName>
</protein>
<proteinExistence type="predicted"/>
<dbReference type="Proteomes" id="UP000327157">
    <property type="component" value="Chromosome 7"/>
</dbReference>
<keyword evidence="1" id="KW-0808">Transferase</keyword>
<accession>A0A5N5F0P0</accession>
<dbReference type="EMBL" id="SMOL01000781">
    <property type="protein sequence ID" value="KAB2596517.1"/>
    <property type="molecule type" value="Genomic_DNA"/>
</dbReference>
<sequence length="107" mass="11982">MVGSSKSEKTKVNKLDDSFDSPDYVALLARLILSNFLSSPLTAYLNPPPPQNSLRLAQAYSHTFRPTLGHQLGCPRLVLNRRFPYMLMKTTSLRSSLTLCVGQKKKN</sequence>
<comment type="caution">
    <text evidence="1">The sequence shown here is derived from an EMBL/GenBank/DDBJ whole genome shotgun (WGS) entry which is preliminary data.</text>
</comment>
<evidence type="ECO:0000313" key="1">
    <source>
        <dbReference type="EMBL" id="KAB2596517.1"/>
    </source>
</evidence>
<gene>
    <name evidence="1" type="ORF">D8674_031967</name>
</gene>
<name>A0A5N5F0P0_9ROSA</name>
<reference evidence="1 2" key="3">
    <citation type="submission" date="2019-11" db="EMBL/GenBank/DDBJ databases">
        <title>A de novo genome assembly of a pear dwarfing rootstock.</title>
        <authorList>
            <person name="Wang F."/>
            <person name="Wang J."/>
            <person name="Li S."/>
            <person name="Zhang Y."/>
            <person name="Fang M."/>
            <person name="Ma L."/>
            <person name="Zhao Y."/>
            <person name="Jiang S."/>
        </authorList>
    </citation>
    <scope>NUCLEOTIDE SEQUENCE [LARGE SCALE GENOMIC DNA]</scope>
    <source>
        <strain evidence="1">S2</strain>
        <tissue evidence="1">Leaf</tissue>
    </source>
</reference>
<dbReference type="GO" id="GO:0016740">
    <property type="term" value="F:transferase activity"/>
    <property type="evidence" value="ECO:0007669"/>
    <property type="project" value="UniProtKB-KW"/>
</dbReference>
<reference evidence="1 2" key="1">
    <citation type="submission" date="2019-09" db="EMBL/GenBank/DDBJ databases">
        <authorList>
            <person name="Ou C."/>
        </authorList>
    </citation>
    <scope>NUCLEOTIDE SEQUENCE [LARGE SCALE GENOMIC DNA]</scope>
    <source>
        <strain evidence="1">S2</strain>
        <tissue evidence="1">Leaf</tissue>
    </source>
</reference>
<evidence type="ECO:0000313" key="2">
    <source>
        <dbReference type="Proteomes" id="UP000327157"/>
    </source>
</evidence>
<reference evidence="2" key="2">
    <citation type="submission" date="2019-10" db="EMBL/GenBank/DDBJ databases">
        <title>A de novo genome assembly of a pear dwarfing rootstock.</title>
        <authorList>
            <person name="Wang F."/>
            <person name="Wang J."/>
            <person name="Li S."/>
            <person name="Zhang Y."/>
            <person name="Fang M."/>
            <person name="Ma L."/>
            <person name="Zhao Y."/>
            <person name="Jiang S."/>
        </authorList>
    </citation>
    <scope>NUCLEOTIDE SEQUENCE [LARGE SCALE GENOMIC DNA]</scope>
</reference>
<dbReference type="AlphaFoldDB" id="A0A5N5F0P0"/>
<keyword evidence="2" id="KW-1185">Reference proteome</keyword>
<organism evidence="1 2">
    <name type="scientific">Pyrus ussuriensis x Pyrus communis</name>
    <dbReference type="NCBI Taxonomy" id="2448454"/>
    <lineage>
        <taxon>Eukaryota</taxon>
        <taxon>Viridiplantae</taxon>
        <taxon>Streptophyta</taxon>
        <taxon>Embryophyta</taxon>
        <taxon>Tracheophyta</taxon>
        <taxon>Spermatophyta</taxon>
        <taxon>Magnoliopsida</taxon>
        <taxon>eudicotyledons</taxon>
        <taxon>Gunneridae</taxon>
        <taxon>Pentapetalae</taxon>
        <taxon>rosids</taxon>
        <taxon>fabids</taxon>
        <taxon>Rosales</taxon>
        <taxon>Rosaceae</taxon>
        <taxon>Amygdaloideae</taxon>
        <taxon>Maleae</taxon>
        <taxon>Pyrus</taxon>
    </lineage>
</organism>